<dbReference type="NCBIfam" id="TIGR04131">
    <property type="entry name" value="Bac_Flav_CTERM"/>
    <property type="match status" value="1"/>
</dbReference>
<dbReference type="RefSeq" id="WP_076381491.1">
    <property type="nucleotide sequence ID" value="NZ_AP017422.1"/>
</dbReference>
<dbReference type="EMBL" id="FTOR01000009">
    <property type="protein sequence ID" value="SIT30245.1"/>
    <property type="molecule type" value="Genomic_DNA"/>
</dbReference>
<dbReference type="STRING" id="477680.SAMN05421788_109175"/>
<dbReference type="InterPro" id="IPR026341">
    <property type="entry name" value="T9SS_type_B"/>
</dbReference>
<evidence type="ECO:0000313" key="1">
    <source>
        <dbReference type="EMBL" id="SIT30245.1"/>
    </source>
</evidence>
<dbReference type="Gene3D" id="2.60.40.10">
    <property type="entry name" value="Immunoglobulins"/>
    <property type="match status" value="1"/>
</dbReference>
<keyword evidence="2" id="KW-1185">Reference proteome</keyword>
<reference evidence="2" key="1">
    <citation type="submission" date="2017-01" db="EMBL/GenBank/DDBJ databases">
        <authorList>
            <person name="Varghese N."/>
            <person name="Submissions S."/>
        </authorList>
    </citation>
    <scope>NUCLEOTIDE SEQUENCE [LARGE SCALE GENOMIC DNA]</scope>
    <source>
        <strain evidence="2">DSM 21054</strain>
    </source>
</reference>
<sequence>MSRTSLNPYALIFIAVILFPLYAAAQLQIVQVNSTVSTCANNGTITVNATTTAPPLLYSLISGPFTSPTQTTATFSSLPAGTYMVQVSDGALQTQTQSITVPGNYLQPDFRPVVIHPYCIGSSDGIIIGNRIWNTGNAPFTWQLIAPSPVTTAPQASDTFSQLPAGNYTIRLSDGCGGFRTQVATLTNPQPSNITIYAPPRIKMKGCDSALVTLSMHADVMRFPYTFTFTTNAGSFTTTTPTYIDSTSGCCGYFTVEQILTPFTYGDDVQVTITDYCGNVLTSPTYHSKSFTFCTFPTYHFNNCNYNINISFDLNNLPCDNGSMASTSVQPPLTYVVTDMATNTVADKDTVKGVYDTHGFSYTSGFVTHDLATGKNYSIVIKDSCGNTTTQQFYVPVPVTPQPVINSKSLYPSGCNDSSAFVLISADNFKNQPRLVLLSGPAFIGSSKPGYAYSSPYSYPDTFAISAGGDPYYRFDISNLTVGTYQFKVIDSCGSEVFDSLVIHPADVTHFSHHFTYKKGCLGKNEIHYDISFTSGMMHIRNLSTGAEQIQYYNSQDFDHPIHDSMMNLASGQYEVQFTYQGYFGSGWPANGSTIPCQVITDTITIEGYQTPAIHARNYIQCKTNTYLEIIADSSKGVPPFSYEVINGPQLFPLQNDNVFTTSLPGTYTVRIYDVCGNASAAQFTVSAISFPPVTLLPASCNSTRLTLGASAYYNYYWKAPDGTIYNTDTLTISPVTPADTGTYTIQRITNINGCTDTANTTYHLQAGNRYEQSQSICNGHSITIGSHTYTSAGTYYDTLTGSTGCDSIVILHLSMLPTQRDTLHQNICPGSSYLFNGKTYSVAGTYSDTLPTATCDSIATLVLSANLITKDIYGQICENSFYNFHGKALTQADIYHDTLPTATCDSIVTLHLSVLPIKHSAVQVTLCPEETITFNGQEISAAGTYTDTLPTATCDSIVVLTITTVAPTIQMSATPTTITTGGSVQLQASDAVAWLWTSNKAMIQQPTQASTTAVLDSSGWIYVQALSRPDSCTLTDSVFITVLTQSMYCQDASIYLPSAFTPNKDGLNDVFRIISHKVTIKSFRVYNRWGEQVFYTTDAQCGWDGYYKGNMLPASYVYVVIYTDCMGETKTTYGTVVLIR</sequence>
<dbReference type="Proteomes" id="UP000186917">
    <property type="component" value="Unassembled WGS sequence"/>
</dbReference>
<dbReference type="InterPro" id="IPR013783">
    <property type="entry name" value="Ig-like_fold"/>
</dbReference>
<dbReference type="AlphaFoldDB" id="A0A173MIK8"/>
<name>A0A173MIK8_9BACT</name>
<dbReference type="OrthoDB" id="601690at2"/>
<dbReference type="KEGG" id="fln:FLA_3497"/>
<evidence type="ECO:0000313" key="2">
    <source>
        <dbReference type="Proteomes" id="UP000186917"/>
    </source>
</evidence>
<gene>
    <name evidence="1" type="ORF">SAMN05421788_109175</name>
</gene>
<dbReference type="Pfam" id="PF13585">
    <property type="entry name" value="CHU_C"/>
    <property type="match status" value="1"/>
</dbReference>
<proteinExistence type="predicted"/>
<accession>A0A173MIK8</accession>
<organism evidence="1 2">
    <name type="scientific">Filimonas lacunae</name>
    <dbReference type="NCBI Taxonomy" id="477680"/>
    <lineage>
        <taxon>Bacteria</taxon>
        <taxon>Pseudomonadati</taxon>
        <taxon>Bacteroidota</taxon>
        <taxon>Chitinophagia</taxon>
        <taxon>Chitinophagales</taxon>
        <taxon>Chitinophagaceae</taxon>
        <taxon>Filimonas</taxon>
    </lineage>
</organism>
<protein>
    <submittedName>
        <fullName evidence="1">Gliding motility-associated C-terminal domain-containing protein</fullName>
    </submittedName>
</protein>